<evidence type="ECO:0000256" key="3">
    <source>
        <dbReference type="ARBA" id="ARBA00023157"/>
    </source>
</evidence>
<comment type="caution">
    <text evidence="7">The sequence shown here is derived from an EMBL/GenBank/DDBJ whole genome shotgun (WGS) entry which is preliminary data.</text>
</comment>
<dbReference type="AlphaFoldDB" id="A0A5D4RGE0"/>
<feature type="active site" description="Charge relay system" evidence="4">
    <location>
        <position position="397"/>
    </location>
</feature>
<evidence type="ECO:0000256" key="5">
    <source>
        <dbReference type="RuleBase" id="RU361235"/>
    </source>
</evidence>
<gene>
    <name evidence="7" type="ORF">FZD51_10320</name>
</gene>
<dbReference type="InterPro" id="IPR050654">
    <property type="entry name" value="AChE-related_enzymes"/>
</dbReference>
<protein>
    <recommendedName>
        <fullName evidence="5">Carboxylic ester hydrolase</fullName>
        <ecNumber evidence="5">3.1.1.-</ecNumber>
    </recommendedName>
</protein>
<dbReference type="Proteomes" id="UP000322139">
    <property type="component" value="Unassembled WGS sequence"/>
</dbReference>
<sequence>MDSAIVKTKQGLVRGTEGRAATVWKGIPFAKKPAGELRFHPPEPPEAWEGTLEANEFGPVCTQNKDIAAMLGAPTENMSEDCLYLNIWAPAGPREGLPVMVWIHGGAFRSGAGSSPLYDGTSMAENGGVIVVTINYRLGAFGFLHLAGLDSSYTANLGLLDQIAALRWVRENIEAFGGDPEQVTVFGESAGAMSIASLLAMPAAKGLFQKAILESGASQIIPPEEASMIAKAVLQQLGIDDHNMEKLKEVPAEDILKAAELVTAGQGPGMIFQPTVDAETLPVPPLQAISGGAAEGIPVMIGTNHDEGAFFFRPDSAPMPGPARDEAMAKLIGPEAAEKVKGHYPATIEGESQFMTDFVFWKPAIEYASGQTKHAPVWMYRFDWHIPGHPHVGKAAHGLEIAFVFSNLFYFSRLGVQVDETIQRLSRHMQSAWISFAKAGNPNAAGNDMNWPAYQPLDRYTYIFDSESRVEADPYKEKRELITGRG</sequence>
<dbReference type="InterPro" id="IPR019819">
    <property type="entry name" value="Carboxylesterase_B_CS"/>
</dbReference>
<feature type="active site" description="Acyl-ester intermediate" evidence="4">
    <location>
        <position position="189"/>
    </location>
</feature>
<keyword evidence="2 5" id="KW-0378">Hydrolase</keyword>
<feature type="active site" description="Charge relay system" evidence="4">
    <location>
        <position position="307"/>
    </location>
</feature>
<proteinExistence type="inferred from homology"/>
<evidence type="ECO:0000256" key="2">
    <source>
        <dbReference type="ARBA" id="ARBA00022801"/>
    </source>
</evidence>
<organism evidence="7 8">
    <name type="scientific">Bacillus infantis</name>
    <dbReference type="NCBI Taxonomy" id="324767"/>
    <lineage>
        <taxon>Bacteria</taxon>
        <taxon>Bacillati</taxon>
        <taxon>Bacillota</taxon>
        <taxon>Bacilli</taxon>
        <taxon>Bacillales</taxon>
        <taxon>Bacillaceae</taxon>
        <taxon>Bacillus</taxon>
    </lineage>
</organism>
<feature type="domain" description="Carboxylesterase type B" evidence="6">
    <location>
        <begin position="3"/>
        <end position="477"/>
    </location>
</feature>
<dbReference type="PROSITE" id="PS00122">
    <property type="entry name" value="CARBOXYLESTERASE_B_1"/>
    <property type="match status" value="1"/>
</dbReference>
<dbReference type="SUPFAM" id="SSF53474">
    <property type="entry name" value="alpha/beta-Hydrolases"/>
    <property type="match status" value="1"/>
</dbReference>
<dbReference type="InterPro" id="IPR002018">
    <property type="entry name" value="CarbesteraseB"/>
</dbReference>
<evidence type="ECO:0000259" key="6">
    <source>
        <dbReference type="Pfam" id="PF00135"/>
    </source>
</evidence>
<dbReference type="PANTHER" id="PTHR43918">
    <property type="entry name" value="ACETYLCHOLINESTERASE"/>
    <property type="match status" value="1"/>
</dbReference>
<dbReference type="PANTHER" id="PTHR43918:SF4">
    <property type="entry name" value="CARBOXYLIC ESTER HYDROLASE"/>
    <property type="match status" value="1"/>
</dbReference>
<accession>A0A5D4RGE0</accession>
<evidence type="ECO:0000256" key="1">
    <source>
        <dbReference type="ARBA" id="ARBA00005964"/>
    </source>
</evidence>
<evidence type="ECO:0000313" key="8">
    <source>
        <dbReference type="Proteomes" id="UP000322139"/>
    </source>
</evidence>
<dbReference type="GO" id="GO:0004104">
    <property type="term" value="F:cholinesterase activity"/>
    <property type="evidence" value="ECO:0007669"/>
    <property type="project" value="InterPro"/>
</dbReference>
<dbReference type="EMBL" id="VTER01000005">
    <property type="protein sequence ID" value="TYS48512.1"/>
    <property type="molecule type" value="Genomic_DNA"/>
</dbReference>
<dbReference type="InterPro" id="IPR000997">
    <property type="entry name" value="Cholinesterase"/>
</dbReference>
<dbReference type="RefSeq" id="WP_148974693.1">
    <property type="nucleotide sequence ID" value="NZ_JBNIKU010000007.1"/>
</dbReference>
<dbReference type="InterPro" id="IPR019826">
    <property type="entry name" value="Carboxylesterase_B_AS"/>
</dbReference>
<reference evidence="7 8" key="1">
    <citation type="submission" date="2019-08" db="EMBL/GenBank/DDBJ databases">
        <title>Bacillus genomes from the desert of Cuatro Cienegas, Coahuila.</title>
        <authorList>
            <person name="Olmedo-Alvarez G."/>
        </authorList>
    </citation>
    <scope>NUCLEOTIDE SEQUENCE [LARGE SCALE GENOMIC DNA]</scope>
    <source>
        <strain evidence="7 8">CH446_14T</strain>
    </source>
</reference>
<evidence type="ECO:0000313" key="7">
    <source>
        <dbReference type="EMBL" id="TYS48512.1"/>
    </source>
</evidence>
<comment type="similarity">
    <text evidence="1 5">Belongs to the type-B carboxylesterase/lipase family.</text>
</comment>
<dbReference type="Pfam" id="PF00135">
    <property type="entry name" value="COesterase"/>
    <property type="match status" value="1"/>
</dbReference>
<dbReference type="EC" id="3.1.1.-" evidence="5"/>
<dbReference type="PROSITE" id="PS00941">
    <property type="entry name" value="CARBOXYLESTERASE_B_2"/>
    <property type="match status" value="1"/>
</dbReference>
<name>A0A5D4RGE0_9BACI</name>
<keyword evidence="3" id="KW-1015">Disulfide bond</keyword>
<dbReference type="PRINTS" id="PR00878">
    <property type="entry name" value="CHOLNESTRASE"/>
</dbReference>
<evidence type="ECO:0000256" key="4">
    <source>
        <dbReference type="PIRSR" id="PIRSR600997-1"/>
    </source>
</evidence>
<dbReference type="InterPro" id="IPR029058">
    <property type="entry name" value="AB_hydrolase_fold"/>
</dbReference>
<dbReference type="Gene3D" id="3.40.50.1820">
    <property type="entry name" value="alpha/beta hydrolase"/>
    <property type="match status" value="1"/>
</dbReference>